<organism evidence="8 9">
    <name type="scientific">Malus domestica</name>
    <name type="common">Apple</name>
    <name type="synonym">Pyrus malus</name>
    <dbReference type="NCBI Taxonomy" id="3750"/>
    <lineage>
        <taxon>Eukaryota</taxon>
        <taxon>Viridiplantae</taxon>
        <taxon>Streptophyta</taxon>
        <taxon>Embryophyta</taxon>
        <taxon>Tracheophyta</taxon>
        <taxon>Spermatophyta</taxon>
        <taxon>Magnoliopsida</taxon>
        <taxon>eudicotyledons</taxon>
        <taxon>Gunneridae</taxon>
        <taxon>Pentapetalae</taxon>
        <taxon>rosids</taxon>
        <taxon>fabids</taxon>
        <taxon>Rosales</taxon>
        <taxon>Rosaceae</taxon>
        <taxon>Amygdaloideae</taxon>
        <taxon>Maleae</taxon>
        <taxon>Malus</taxon>
    </lineage>
</organism>
<dbReference type="STRING" id="3750.A0A498HKC9"/>
<feature type="region of interest" description="Disordered" evidence="6">
    <location>
        <begin position="427"/>
        <end position="474"/>
    </location>
</feature>
<evidence type="ECO:0000259" key="7">
    <source>
        <dbReference type="PROSITE" id="PS50059"/>
    </source>
</evidence>
<dbReference type="Gene3D" id="2.60.120.340">
    <property type="entry name" value="Nucleoplasmin core domain"/>
    <property type="match status" value="1"/>
</dbReference>
<feature type="region of interest" description="Disordered" evidence="6">
    <location>
        <begin position="224"/>
        <end position="334"/>
    </location>
</feature>
<feature type="compositionally biased region" description="Basic and acidic residues" evidence="6">
    <location>
        <begin position="577"/>
        <end position="594"/>
    </location>
</feature>
<dbReference type="InterPro" id="IPR041232">
    <property type="entry name" value="NPL"/>
</dbReference>
<dbReference type="InterPro" id="IPR046357">
    <property type="entry name" value="PPIase_dom_sf"/>
</dbReference>
<dbReference type="Gene3D" id="3.10.50.40">
    <property type="match status" value="1"/>
</dbReference>
<dbReference type="PANTHER" id="PTHR43811:SF48">
    <property type="entry name" value="PEPTIDYL-PROLYL CIS-TRANS ISOMERASE FKBP43"/>
    <property type="match status" value="1"/>
</dbReference>
<feature type="compositionally biased region" description="Basic and acidic residues" evidence="6">
    <location>
        <begin position="380"/>
        <end position="406"/>
    </location>
</feature>
<dbReference type="AlphaFoldDB" id="A0A498HKC9"/>
<proteinExistence type="predicted"/>
<name>A0A498HKC9_MALDO</name>
<accession>A0A498HKC9</accession>
<evidence type="ECO:0000256" key="5">
    <source>
        <dbReference type="PROSITE-ProRule" id="PRU00277"/>
    </source>
</evidence>
<dbReference type="SUPFAM" id="SSF54534">
    <property type="entry name" value="FKBP-like"/>
    <property type="match status" value="1"/>
</dbReference>
<comment type="caution">
    <text evidence="8">The sequence shown here is derived from an EMBL/GenBank/DDBJ whole genome shotgun (WGS) entry which is preliminary data.</text>
</comment>
<dbReference type="Proteomes" id="UP000290289">
    <property type="component" value="Chromosome 16"/>
</dbReference>
<feature type="region of interest" description="Disordered" evidence="6">
    <location>
        <begin position="142"/>
        <end position="167"/>
    </location>
</feature>
<keyword evidence="9" id="KW-1185">Reference proteome</keyword>
<evidence type="ECO:0000313" key="8">
    <source>
        <dbReference type="EMBL" id="RXH71170.1"/>
    </source>
</evidence>
<gene>
    <name evidence="8" type="ORF">DVH24_015792</name>
</gene>
<dbReference type="EC" id="5.2.1.8" evidence="2 5"/>
<feature type="compositionally biased region" description="Basic and acidic residues" evidence="6">
    <location>
        <begin position="305"/>
        <end position="332"/>
    </location>
</feature>
<reference evidence="8 9" key="1">
    <citation type="submission" date="2018-10" db="EMBL/GenBank/DDBJ databases">
        <title>A high-quality apple genome assembly.</title>
        <authorList>
            <person name="Hu J."/>
        </authorList>
    </citation>
    <scope>NUCLEOTIDE SEQUENCE [LARGE SCALE GENOMIC DNA]</scope>
    <source>
        <strain evidence="9">cv. HFTH1</strain>
        <tissue evidence="8">Young leaf</tissue>
    </source>
</reference>
<protein>
    <recommendedName>
        <fullName evidence="2 5">peptidylprolyl isomerase</fullName>
        <ecNumber evidence="2 5">5.2.1.8</ecNumber>
    </recommendedName>
</protein>
<dbReference type="GO" id="GO:0003755">
    <property type="term" value="F:peptidyl-prolyl cis-trans isomerase activity"/>
    <property type="evidence" value="ECO:0007669"/>
    <property type="project" value="UniProtKB-KW"/>
</dbReference>
<keyword evidence="3 5" id="KW-0697">Rotamase</keyword>
<feature type="region of interest" description="Disordered" evidence="6">
    <location>
        <begin position="543"/>
        <end position="633"/>
    </location>
</feature>
<evidence type="ECO:0000256" key="3">
    <source>
        <dbReference type="ARBA" id="ARBA00023110"/>
    </source>
</evidence>
<feature type="region of interest" description="Disordered" evidence="6">
    <location>
        <begin position="352"/>
        <end position="406"/>
    </location>
</feature>
<evidence type="ECO:0000256" key="4">
    <source>
        <dbReference type="ARBA" id="ARBA00023235"/>
    </source>
</evidence>
<evidence type="ECO:0000256" key="2">
    <source>
        <dbReference type="ARBA" id="ARBA00013194"/>
    </source>
</evidence>
<sequence length="751" mass="83491">MENLPHQVAHLPAALANSRCVVYSLIITGVEVKPGNPFTHIFDGLKGRLHVSMATLGNGTATKKSTLQCNVGNKSPVYLCSLFPEKAESLQINVEFEECEEVIFSVLGPRSVHLSGHYLPRHQHHNFDDDNSESYGEDIANSETKMSVDSEEDKYEDSFINDDDPEVFPASPVLDSEEELLDEHKPHNGKGHRRRLRKMYQVSESEVEGEDDDRCLISSLYKTKSSTRNTTEEVEEKVDKRAADTTTSNETEDGVFNATETMNDGDDVDVDGQLKRRFDQPVDTFLPSSEEGLEIGGTPKKKRKERLDDKAFESGFREKEDEAQNDDTKVENRTQNLCVEDGQEQKVANHIALEGPDDFSKPSTEVNLENDGKLKKKRKERPEDKALKAGILEKEDEKPQKDDTRAKNRIQNLCVEDGQEQIVANHIAPEGPDDFPKPSTEVNLENGGKLKKKWKERPKDKALEKVDEAQKDDTRAQIQTQILCVMDGQEQKVAKHIVPEGPDDLSKPSIEVNLENGEGPKKKRKKRVEGKILEVVCTNLDDVVKEDKGQQDEARGGICPDLPVRSEQNQQSAKDGNSGHDSGRFVDGQSDEKKVKKKKKKSKTEAHEVAGNTDVPLLSAEDNANAKSSQVKTFPSGLRIEELEAGKPDGKVATSGKKASLSEFISVHYVGKLKENGKVMDSTDSSSAPYRFRLGKGEVIDGWDVGIDGMRVGEKRRLVIPPSLAYGSRGDGAGIPPNSWLEYDIELVKAR</sequence>
<dbReference type="EMBL" id="RDQH01000342">
    <property type="protein sequence ID" value="RXH71170.1"/>
    <property type="molecule type" value="Genomic_DNA"/>
</dbReference>
<feature type="domain" description="PPIase FKBP-type" evidence="7">
    <location>
        <begin position="662"/>
        <end position="751"/>
    </location>
</feature>
<feature type="compositionally biased region" description="Basic and acidic residues" evidence="6">
    <location>
        <begin position="457"/>
        <end position="474"/>
    </location>
</feature>
<dbReference type="PROSITE" id="PS50059">
    <property type="entry name" value="FKBP_PPIASE"/>
    <property type="match status" value="1"/>
</dbReference>
<evidence type="ECO:0000313" key="9">
    <source>
        <dbReference type="Proteomes" id="UP000290289"/>
    </source>
</evidence>
<feature type="compositionally biased region" description="Basic and acidic residues" evidence="6">
    <location>
        <begin position="543"/>
        <end position="555"/>
    </location>
</feature>
<dbReference type="Pfam" id="PF00254">
    <property type="entry name" value="FKBP_C"/>
    <property type="match status" value="1"/>
</dbReference>
<comment type="catalytic activity">
    <reaction evidence="1 5">
        <text>[protein]-peptidylproline (omega=180) = [protein]-peptidylproline (omega=0)</text>
        <dbReference type="Rhea" id="RHEA:16237"/>
        <dbReference type="Rhea" id="RHEA-COMP:10747"/>
        <dbReference type="Rhea" id="RHEA-COMP:10748"/>
        <dbReference type="ChEBI" id="CHEBI:83833"/>
        <dbReference type="ChEBI" id="CHEBI:83834"/>
        <dbReference type="EC" id="5.2.1.8"/>
    </reaction>
</comment>
<feature type="compositionally biased region" description="Acidic residues" evidence="6">
    <location>
        <begin position="149"/>
        <end position="166"/>
    </location>
</feature>
<evidence type="ECO:0000256" key="6">
    <source>
        <dbReference type="SAM" id="MobiDB-lite"/>
    </source>
</evidence>
<keyword evidence="4 5" id="KW-0413">Isomerase</keyword>
<evidence type="ECO:0000256" key="1">
    <source>
        <dbReference type="ARBA" id="ARBA00000971"/>
    </source>
</evidence>
<feature type="compositionally biased region" description="Polar residues" evidence="6">
    <location>
        <begin position="566"/>
        <end position="575"/>
    </location>
</feature>
<dbReference type="Pfam" id="PF17800">
    <property type="entry name" value="NPL"/>
    <property type="match status" value="1"/>
</dbReference>
<dbReference type="InterPro" id="IPR001179">
    <property type="entry name" value="PPIase_FKBP_dom"/>
</dbReference>
<dbReference type="PANTHER" id="PTHR43811">
    <property type="entry name" value="FKBP-TYPE PEPTIDYL-PROLYL CIS-TRANS ISOMERASE FKPA"/>
    <property type="match status" value="1"/>
</dbReference>
<dbReference type="FunFam" id="3.10.50.40:FF:000006">
    <property type="entry name" value="Peptidyl-prolyl cis-trans isomerase"/>
    <property type="match status" value="1"/>
</dbReference>
<feature type="region of interest" description="Disordered" evidence="6">
    <location>
        <begin position="498"/>
        <end position="528"/>
    </location>
</feature>